<comment type="caution">
    <text evidence="1">The sequence shown here is derived from an EMBL/GenBank/DDBJ whole genome shotgun (WGS) entry which is preliminary data.</text>
</comment>
<proteinExistence type="predicted"/>
<dbReference type="InterPro" id="IPR026444">
    <property type="entry name" value="Secre_tail"/>
</dbReference>
<dbReference type="EMBL" id="JAAEAA010000016">
    <property type="protein sequence ID" value="NDK56770.1"/>
    <property type="molecule type" value="Genomic_DNA"/>
</dbReference>
<evidence type="ECO:0000313" key="1">
    <source>
        <dbReference type="EMBL" id="NDK56770.1"/>
    </source>
</evidence>
<dbReference type="InterPro" id="IPR013783">
    <property type="entry name" value="Ig-like_fold"/>
</dbReference>
<gene>
    <name evidence="1" type="ORF">GWO68_12655</name>
</gene>
<evidence type="ECO:0000313" key="2">
    <source>
        <dbReference type="Proteomes" id="UP000478546"/>
    </source>
</evidence>
<reference evidence="1 2" key="1">
    <citation type="submission" date="2020-01" db="EMBL/GenBank/DDBJ databases">
        <authorList>
            <person name="Kim M.K."/>
        </authorList>
    </citation>
    <scope>NUCLEOTIDE SEQUENCE [LARGE SCALE GENOMIC DNA]</scope>
    <source>
        <strain evidence="1 2">BT213</strain>
    </source>
</reference>
<name>A0A6B2H9E2_9BACT</name>
<protein>
    <submittedName>
        <fullName evidence="1">T9SS type A sorting domain-containing protein</fullName>
    </submittedName>
</protein>
<sequence length="710" mass="75811">MKKDLLPFPSDTPQQTRSIVSAEVSILIRLTILIILMLFFSEVCNAQATQTIRSARSGDWSATTTWAGGNIPKAGDNVQLVDGHKITLNGSANCANLELIPPANSDKVDEKTELIVGAAAILTTGILNLNSKNDRRFASLVNNGAAIKAATLLIGKGSIITNTAGSVTISGNITNDGDITTAAALLEIGGTYGGAGIFTAGTGTVNFTGSAAGGQTIVPLSYYHLQLSGNNTKTAVSSLAVSGDLLINAGTTFRAGAYAHTITGDIRNNGTLISETAQASRLTITGDMVNVGTTSAGTATYYISGDWANSGTFQAGTSTIVLQGNTLQQLSGNNTFYNFTFAGTAGGQLLQDITIANSISVNNSYLNTGANTVWLGTNAGFTTLETDQAHVIGTVKTSRTLTTSMPEDFGKIGLTLTRNNIDPGMITVERLTGVTTTIADGTESVTRQYNISRAGINDITALSMTMDLEFLPNELKSKPLNEYKLYNKGQNVSATQVPSSATSQTTMRHTNSNRFGTFTLAPPITPLPVELVWFKANRQEQVVQLQWKTASELNNEGFEVQTSIDGRTFTTIAFIPSKSPNSHVAQVYSYTDSQAKRNQLTYYRLKQVDFSGEVSYSKTAAISAATTPFIVQATPNPFTDYLQFAFEATIVQVTLTDMHGKPVLTKTLTQQDKTQDGYFKLSTSQLEDSGIYVLTLQAPDKLYRTKLLKQ</sequence>
<dbReference type="Gene3D" id="2.60.40.10">
    <property type="entry name" value="Immunoglobulins"/>
    <property type="match status" value="1"/>
</dbReference>
<accession>A0A6B2H9E2</accession>
<dbReference type="AlphaFoldDB" id="A0A6B2H9E2"/>
<dbReference type="NCBIfam" id="TIGR04183">
    <property type="entry name" value="Por_Secre_tail"/>
    <property type="match status" value="1"/>
</dbReference>
<keyword evidence="2" id="KW-1185">Reference proteome</keyword>
<dbReference type="Proteomes" id="UP000478546">
    <property type="component" value="Unassembled WGS sequence"/>
</dbReference>
<dbReference type="RefSeq" id="WP_162346832.1">
    <property type="nucleotide sequence ID" value="NZ_JAAEAA010000016.1"/>
</dbReference>
<organism evidence="1 2">
    <name type="scientific">Pontibacter fetidus</name>
    <dbReference type="NCBI Taxonomy" id="2700082"/>
    <lineage>
        <taxon>Bacteria</taxon>
        <taxon>Pseudomonadati</taxon>
        <taxon>Bacteroidota</taxon>
        <taxon>Cytophagia</taxon>
        <taxon>Cytophagales</taxon>
        <taxon>Hymenobacteraceae</taxon>
        <taxon>Pontibacter</taxon>
    </lineage>
</organism>